<name>A0A842JDF5_9ACTN</name>
<keyword evidence="1 10" id="KW-0808">Transferase</keyword>
<dbReference type="SUPFAM" id="SSF53335">
    <property type="entry name" value="S-adenosyl-L-methionine-dependent methyltransferases"/>
    <property type="match status" value="1"/>
</dbReference>
<evidence type="ECO:0000259" key="9">
    <source>
        <dbReference type="Pfam" id="PF13847"/>
    </source>
</evidence>
<comment type="catalytic activity">
    <reaction evidence="8">
        <text>arsenic triglutathione + 3 [thioredoxin]-dithiol + 3 S-adenosyl-L-methionine = trimethylarsine + 3 [thioredoxin]-disulfide + 3 glutathione + 3 S-adenosyl-L-homocysteine + 3 H(+)</text>
        <dbReference type="Rhea" id="RHEA:69432"/>
        <dbReference type="Rhea" id="RHEA-COMP:10698"/>
        <dbReference type="Rhea" id="RHEA-COMP:10700"/>
        <dbReference type="ChEBI" id="CHEBI:15378"/>
        <dbReference type="ChEBI" id="CHEBI:27130"/>
        <dbReference type="ChEBI" id="CHEBI:29950"/>
        <dbReference type="ChEBI" id="CHEBI:50058"/>
        <dbReference type="ChEBI" id="CHEBI:57856"/>
        <dbReference type="ChEBI" id="CHEBI:57925"/>
        <dbReference type="ChEBI" id="CHEBI:59789"/>
        <dbReference type="ChEBI" id="CHEBI:183640"/>
        <dbReference type="EC" id="2.1.1.137"/>
    </reaction>
</comment>
<evidence type="ECO:0000256" key="8">
    <source>
        <dbReference type="ARBA" id="ARBA00048428"/>
    </source>
</evidence>
<evidence type="ECO:0000256" key="1">
    <source>
        <dbReference type="ARBA" id="ARBA00022679"/>
    </source>
</evidence>
<comment type="catalytic activity">
    <reaction evidence="7">
        <text>arsenic triglutathione + 2 [thioredoxin]-dithiol + 2 S-adenosyl-L-methionine + H2O = dimethylarsinous acid + 2 [thioredoxin]-disulfide + 3 glutathione + 2 S-adenosyl-L-homocysteine + 2 H(+)</text>
        <dbReference type="Rhea" id="RHEA:69464"/>
        <dbReference type="Rhea" id="RHEA-COMP:10698"/>
        <dbReference type="Rhea" id="RHEA-COMP:10700"/>
        <dbReference type="ChEBI" id="CHEBI:15377"/>
        <dbReference type="ChEBI" id="CHEBI:15378"/>
        <dbReference type="ChEBI" id="CHEBI:23808"/>
        <dbReference type="ChEBI" id="CHEBI:29950"/>
        <dbReference type="ChEBI" id="CHEBI:50058"/>
        <dbReference type="ChEBI" id="CHEBI:57856"/>
        <dbReference type="ChEBI" id="CHEBI:57925"/>
        <dbReference type="ChEBI" id="CHEBI:59789"/>
        <dbReference type="ChEBI" id="CHEBI:183640"/>
        <dbReference type="EC" id="2.1.1.137"/>
    </reaction>
</comment>
<dbReference type="PANTHER" id="PTHR43675">
    <property type="entry name" value="ARSENITE METHYLTRANSFERASE"/>
    <property type="match status" value="1"/>
</dbReference>
<dbReference type="RefSeq" id="WP_185905272.1">
    <property type="nucleotide sequence ID" value="NZ_JACMSE010000005.1"/>
</dbReference>
<comment type="caution">
    <text evidence="10">The sequence shown here is derived from an EMBL/GenBank/DDBJ whole genome shotgun (WGS) entry which is preliminary data.</text>
</comment>
<evidence type="ECO:0000256" key="6">
    <source>
        <dbReference type="ARBA" id="ARBA00047941"/>
    </source>
</evidence>
<evidence type="ECO:0000313" key="11">
    <source>
        <dbReference type="Proteomes" id="UP000587396"/>
    </source>
</evidence>
<feature type="domain" description="Methyltransferase" evidence="9">
    <location>
        <begin position="82"/>
        <end position="217"/>
    </location>
</feature>
<protein>
    <recommendedName>
        <fullName evidence="5">Arsenite methyltransferase</fullName>
        <ecNumber evidence="4">2.1.1.137</ecNumber>
    </recommendedName>
</protein>
<evidence type="ECO:0000256" key="7">
    <source>
        <dbReference type="ARBA" id="ARBA00047943"/>
    </source>
</evidence>
<keyword evidence="10" id="KW-0489">Methyltransferase</keyword>
<evidence type="ECO:0000256" key="4">
    <source>
        <dbReference type="ARBA" id="ARBA00034521"/>
    </source>
</evidence>
<dbReference type="Proteomes" id="UP000587396">
    <property type="component" value="Unassembled WGS sequence"/>
</dbReference>
<dbReference type="CDD" id="cd02440">
    <property type="entry name" value="AdoMet_MTases"/>
    <property type="match status" value="1"/>
</dbReference>
<dbReference type="Gene3D" id="3.40.5.100">
    <property type="match status" value="1"/>
</dbReference>
<gene>
    <name evidence="10" type="ORF">H7313_08870</name>
</gene>
<reference evidence="10 11" key="1">
    <citation type="submission" date="2020-08" db="EMBL/GenBank/DDBJ databases">
        <authorList>
            <person name="Liu C."/>
            <person name="Sun Q."/>
        </authorList>
    </citation>
    <scope>NUCLEOTIDE SEQUENCE [LARGE SCALE GENOMIC DNA]</scope>
    <source>
        <strain evidence="10 11">N22</strain>
    </source>
</reference>
<dbReference type="InterPro" id="IPR026669">
    <property type="entry name" value="Arsenite_MeTrfase-like"/>
</dbReference>
<evidence type="ECO:0000256" key="5">
    <source>
        <dbReference type="ARBA" id="ARBA00034545"/>
    </source>
</evidence>
<dbReference type="EC" id="2.1.1.137" evidence="4"/>
<keyword evidence="2" id="KW-0949">S-adenosyl-L-methionine</keyword>
<dbReference type="InterPro" id="IPR025714">
    <property type="entry name" value="Methyltranfer_dom"/>
</dbReference>
<evidence type="ECO:0000313" key="10">
    <source>
        <dbReference type="EMBL" id="MBC2889454.1"/>
    </source>
</evidence>
<sequence>MATREAEMMDYHAYYRKAEAGSYRAYYDAIAAAQGIDPQATARTRNAEDAMPGEAKDKLFNVAAEIKNTFHEFGSPLPPLLEGCTVVDLCCGSGRDTYLAAQLVGPAGKVIGVEPNAERLAIAQKYRDQEIKQFGYGACNVELVHGVPEDLSFIADGTADVVISNCTFNLSPDKAAYVAEVKRVLKPQGEWYFTDVFTDRRIPQEASDKIENVALRLGGALFVEDFRRIAQGLGFHDPRYVVTRKTPMTDAEAALFPGIAFATITCRLLNSELTSDHCEDYGEEVVYDGTLSDYPDFFLFDKDIKFPAGQSCHVCDNVSVLGLEGCRYAKVITVKGDRSAHYGDIHGDHIIKTAADWEGVVDEDDQPPMVSCC</sequence>
<dbReference type="Pfam" id="PF13847">
    <property type="entry name" value="Methyltransf_31"/>
    <property type="match status" value="1"/>
</dbReference>
<accession>A0A842JDF5</accession>
<evidence type="ECO:0000256" key="2">
    <source>
        <dbReference type="ARBA" id="ARBA00022691"/>
    </source>
</evidence>
<evidence type="ECO:0000256" key="3">
    <source>
        <dbReference type="ARBA" id="ARBA00034487"/>
    </source>
</evidence>
<dbReference type="Gene3D" id="3.40.50.150">
    <property type="entry name" value="Vaccinia Virus protein VP39"/>
    <property type="match status" value="1"/>
</dbReference>
<dbReference type="GO" id="GO:0030791">
    <property type="term" value="F:arsenite methyltransferase activity"/>
    <property type="evidence" value="ECO:0007669"/>
    <property type="project" value="UniProtKB-EC"/>
</dbReference>
<dbReference type="PANTHER" id="PTHR43675:SF8">
    <property type="entry name" value="ARSENITE METHYLTRANSFERASE"/>
    <property type="match status" value="1"/>
</dbReference>
<proteinExistence type="inferred from homology"/>
<organism evidence="10 11">
    <name type="scientific">Gordonibacter massiliensis</name>
    <name type="common">ex Traore et al. 2017</name>
    <dbReference type="NCBI Taxonomy" id="1841863"/>
    <lineage>
        <taxon>Bacteria</taxon>
        <taxon>Bacillati</taxon>
        <taxon>Actinomycetota</taxon>
        <taxon>Coriobacteriia</taxon>
        <taxon>Eggerthellales</taxon>
        <taxon>Eggerthellaceae</taxon>
        <taxon>Gordonibacter</taxon>
    </lineage>
</organism>
<keyword evidence="11" id="KW-1185">Reference proteome</keyword>
<dbReference type="GO" id="GO:0032259">
    <property type="term" value="P:methylation"/>
    <property type="evidence" value="ECO:0007669"/>
    <property type="project" value="UniProtKB-KW"/>
</dbReference>
<dbReference type="InterPro" id="IPR029063">
    <property type="entry name" value="SAM-dependent_MTases_sf"/>
</dbReference>
<dbReference type="AlphaFoldDB" id="A0A842JDF5"/>
<comment type="similarity">
    <text evidence="3">Belongs to the methyltransferase superfamily. Arsenite methyltransferase family.</text>
</comment>
<dbReference type="EMBL" id="JACMSE010000005">
    <property type="protein sequence ID" value="MBC2889454.1"/>
    <property type="molecule type" value="Genomic_DNA"/>
</dbReference>
<comment type="catalytic activity">
    <reaction evidence="6">
        <text>arsenic triglutathione + [thioredoxin]-dithiol + S-adenosyl-L-methionine + 2 H2O = methylarsonous acid + [thioredoxin]-disulfide + 3 glutathione + S-adenosyl-L-homocysteine + H(+)</text>
        <dbReference type="Rhea" id="RHEA:69460"/>
        <dbReference type="Rhea" id="RHEA-COMP:10698"/>
        <dbReference type="Rhea" id="RHEA-COMP:10700"/>
        <dbReference type="ChEBI" id="CHEBI:15377"/>
        <dbReference type="ChEBI" id="CHEBI:15378"/>
        <dbReference type="ChEBI" id="CHEBI:17826"/>
        <dbReference type="ChEBI" id="CHEBI:29950"/>
        <dbReference type="ChEBI" id="CHEBI:50058"/>
        <dbReference type="ChEBI" id="CHEBI:57856"/>
        <dbReference type="ChEBI" id="CHEBI:57925"/>
        <dbReference type="ChEBI" id="CHEBI:59789"/>
        <dbReference type="ChEBI" id="CHEBI:183640"/>
        <dbReference type="EC" id="2.1.1.137"/>
    </reaction>
</comment>